<evidence type="ECO:0000313" key="4">
    <source>
        <dbReference type="Proteomes" id="UP000542813"/>
    </source>
</evidence>
<dbReference type="RefSeq" id="WP_184825055.1">
    <property type="nucleotide sequence ID" value="NZ_JACHMM010000001.1"/>
</dbReference>
<accession>A0A7W9GTR1</accession>
<gene>
    <name evidence="3" type="ORF">HD601_004161</name>
</gene>
<protein>
    <recommendedName>
        <fullName evidence="2">DUF6458 domain-containing protein</fullName>
    </recommendedName>
</protein>
<comment type="caution">
    <text evidence="3">The sequence shown here is derived from an EMBL/GenBank/DDBJ whole genome shotgun (WGS) entry which is preliminary data.</text>
</comment>
<sequence>MTLGRGIFLMTLGLILALGVRDRVGAFDLSVIGWILTGVGLLIFALAFVVGPARAAREPEVVDEQDDVGGEV</sequence>
<proteinExistence type="predicted"/>
<evidence type="ECO:0000256" key="1">
    <source>
        <dbReference type="SAM" id="Phobius"/>
    </source>
</evidence>
<dbReference type="AlphaFoldDB" id="A0A7W9GTR1"/>
<reference evidence="3 4" key="1">
    <citation type="submission" date="2020-08" db="EMBL/GenBank/DDBJ databases">
        <title>Sequencing the genomes of 1000 actinobacteria strains.</title>
        <authorList>
            <person name="Klenk H.-P."/>
        </authorList>
    </citation>
    <scope>NUCLEOTIDE SEQUENCE [LARGE SCALE GENOMIC DNA]</scope>
    <source>
        <strain evidence="3 4">DSM 102122</strain>
    </source>
</reference>
<feature type="transmembrane region" description="Helical" evidence="1">
    <location>
        <begin position="31"/>
        <end position="50"/>
    </location>
</feature>
<keyword evidence="1" id="KW-1133">Transmembrane helix</keyword>
<keyword evidence="4" id="KW-1185">Reference proteome</keyword>
<dbReference type="EMBL" id="JACHMM010000001">
    <property type="protein sequence ID" value="MBB5789586.1"/>
    <property type="molecule type" value="Genomic_DNA"/>
</dbReference>
<evidence type="ECO:0000259" key="2">
    <source>
        <dbReference type="Pfam" id="PF20059"/>
    </source>
</evidence>
<dbReference type="Pfam" id="PF20059">
    <property type="entry name" value="DUF6458"/>
    <property type="match status" value="1"/>
</dbReference>
<feature type="domain" description="DUF6458" evidence="2">
    <location>
        <begin position="1"/>
        <end position="57"/>
    </location>
</feature>
<name>A0A7W9GTR1_9ACTN</name>
<keyword evidence="1" id="KW-0812">Transmembrane</keyword>
<dbReference type="InterPro" id="IPR045597">
    <property type="entry name" value="DUF6458"/>
</dbReference>
<organism evidence="3 4">
    <name type="scientific">Jiangella mangrovi</name>
    <dbReference type="NCBI Taxonomy" id="1524084"/>
    <lineage>
        <taxon>Bacteria</taxon>
        <taxon>Bacillati</taxon>
        <taxon>Actinomycetota</taxon>
        <taxon>Actinomycetes</taxon>
        <taxon>Jiangellales</taxon>
        <taxon>Jiangellaceae</taxon>
        <taxon>Jiangella</taxon>
    </lineage>
</organism>
<keyword evidence="1" id="KW-0472">Membrane</keyword>
<dbReference type="Proteomes" id="UP000542813">
    <property type="component" value="Unassembled WGS sequence"/>
</dbReference>
<evidence type="ECO:0000313" key="3">
    <source>
        <dbReference type="EMBL" id="MBB5789586.1"/>
    </source>
</evidence>